<proteinExistence type="predicted"/>
<name>W4FM05_APHAT</name>
<reference evidence="1" key="1">
    <citation type="submission" date="2013-12" db="EMBL/GenBank/DDBJ databases">
        <title>The Genome Sequence of Aphanomyces astaci APO3.</title>
        <authorList>
            <consortium name="The Broad Institute Genomics Platform"/>
            <person name="Russ C."/>
            <person name="Tyler B."/>
            <person name="van West P."/>
            <person name="Dieguez-Uribeondo J."/>
            <person name="Young S.K."/>
            <person name="Zeng Q."/>
            <person name="Gargeya S."/>
            <person name="Fitzgerald M."/>
            <person name="Abouelleil A."/>
            <person name="Alvarado L."/>
            <person name="Chapman S.B."/>
            <person name="Gainer-Dewar J."/>
            <person name="Goldberg J."/>
            <person name="Griggs A."/>
            <person name="Gujja S."/>
            <person name="Hansen M."/>
            <person name="Howarth C."/>
            <person name="Imamovic A."/>
            <person name="Ireland A."/>
            <person name="Larimer J."/>
            <person name="McCowan C."/>
            <person name="Murphy C."/>
            <person name="Pearson M."/>
            <person name="Poon T.W."/>
            <person name="Priest M."/>
            <person name="Roberts A."/>
            <person name="Saif S."/>
            <person name="Shea T."/>
            <person name="Sykes S."/>
            <person name="Wortman J."/>
            <person name="Nusbaum C."/>
            <person name="Birren B."/>
        </authorList>
    </citation>
    <scope>NUCLEOTIDE SEQUENCE [LARGE SCALE GENOMIC DNA]</scope>
    <source>
        <strain evidence="1">APO3</strain>
    </source>
</reference>
<evidence type="ECO:0008006" key="2">
    <source>
        <dbReference type="Google" id="ProtNLM"/>
    </source>
</evidence>
<dbReference type="PANTHER" id="PTHR47169:SF2">
    <property type="entry name" value="OS01G0541250 PROTEIN"/>
    <property type="match status" value="1"/>
</dbReference>
<sequence>MPRSMTKHDLPDDQRLSMYHELLEHKQNDRQAKAQAKELLLKTCRCGIEEEGLSGTSAITTFALLAASSGIPSTTLWRLLQSKSYGVGRLKPMVTDKHKADRVNFIRSFVRESPRAPIRWDDMTNRIHIDENRACPQVLLERHINKVMFLTAVAPPRFDYVRKTMWDGKLGMWPFVSVEPARCKSKNRDRGTLVTTPLTVTKKV</sequence>
<accession>W4FM05</accession>
<dbReference type="GeneID" id="20818080"/>
<dbReference type="RefSeq" id="XP_009842716.1">
    <property type="nucleotide sequence ID" value="XM_009844414.1"/>
</dbReference>
<protein>
    <recommendedName>
        <fullName evidence="2">Transposase Tc1-like domain-containing protein</fullName>
    </recommendedName>
</protein>
<dbReference type="PANTHER" id="PTHR47169">
    <property type="entry name" value="OS01G0541250 PROTEIN"/>
    <property type="match status" value="1"/>
</dbReference>
<evidence type="ECO:0000313" key="1">
    <source>
        <dbReference type="EMBL" id="ETV67723.1"/>
    </source>
</evidence>
<gene>
    <name evidence="1" type="ORF">H257_16084</name>
</gene>
<dbReference type="STRING" id="112090.W4FM05"/>
<organism evidence="1">
    <name type="scientific">Aphanomyces astaci</name>
    <name type="common">Crayfish plague agent</name>
    <dbReference type="NCBI Taxonomy" id="112090"/>
    <lineage>
        <taxon>Eukaryota</taxon>
        <taxon>Sar</taxon>
        <taxon>Stramenopiles</taxon>
        <taxon>Oomycota</taxon>
        <taxon>Saprolegniomycetes</taxon>
        <taxon>Saprolegniales</taxon>
        <taxon>Verrucalvaceae</taxon>
        <taxon>Aphanomyces</taxon>
    </lineage>
</organism>
<dbReference type="AlphaFoldDB" id="W4FM05"/>
<dbReference type="EMBL" id="KI913193">
    <property type="protein sequence ID" value="ETV67723.1"/>
    <property type="molecule type" value="Genomic_DNA"/>
</dbReference>
<dbReference type="VEuPathDB" id="FungiDB:H257_16084"/>